<name>A0A2V1IM35_9BACT</name>
<dbReference type="PANTHER" id="PTHR43363:SF1">
    <property type="entry name" value="HYPOXANTHINE-GUANINE PHOSPHORIBOSYLTRANSFERASE"/>
    <property type="match status" value="1"/>
</dbReference>
<dbReference type="SUPFAM" id="SSF53271">
    <property type="entry name" value="PRTase-like"/>
    <property type="match status" value="1"/>
</dbReference>
<dbReference type="RefSeq" id="WP_107033130.1">
    <property type="nucleotide sequence ID" value="NZ_PUEC01000031.1"/>
</dbReference>
<keyword evidence="1" id="KW-0328">Glycosyltransferase</keyword>
<evidence type="ECO:0000256" key="1">
    <source>
        <dbReference type="ARBA" id="ARBA00022676"/>
    </source>
</evidence>
<evidence type="ECO:0000256" key="2">
    <source>
        <dbReference type="ARBA" id="ARBA00022679"/>
    </source>
</evidence>
<dbReference type="InterPro" id="IPR029057">
    <property type="entry name" value="PRTase-like"/>
</dbReference>
<dbReference type="PANTHER" id="PTHR43363">
    <property type="entry name" value="HYPOXANTHINE PHOSPHORIBOSYLTRANSFERASE"/>
    <property type="match status" value="1"/>
</dbReference>
<keyword evidence="2" id="KW-0808">Transferase</keyword>
<dbReference type="Pfam" id="PF00156">
    <property type="entry name" value="Pribosyltran"/>
    <property type="match status" value="1"/>
</dbReference>
<dbReference type="InterPro" id="IPR000836">
    <property type="entry name" value="PRTase_dom"/>
</dbReference>
<sequence>MRVLTLDSAAFGRICRELAGLVAASGFEPQLIVGIRRGGEYVACEMRPCFSRAALGFVGLQRPSTSRKRIFGKALGRLPRPLLDRLRIIEAYVLAGRRRSVSDLPPFQLPSSLTGLGQIRVLLVDDAVDSGTTMLRVAEALRCGNPEIELRTAAITVTTAAPLTRPDYAIYDDRTLIRFPWSMDA</sequence>
<accession>A0A2V1IM35</accession>
<gene>
    <name evidence="4" type="ORF">C5O23_11735</name>
</gene>
<dbReference type="EMBL" id="PUEC01000031">
    <property type="protein sequence ID" value="PWB00810.1"/>
    <property type="molecule type" value="Genomic_DNA"/>
</dbReference>
<dbReference type="AlphaFoldDB" id="A0A2V1IM35"/>
<dbReference type="GeneID" id="82527002"/>
<evidence type="ECO:0000313" key="4">
    <source>
        <dbReference type="EMBL" id="PWB00810.1"/>
    </source>
</evidence>
<proteinExistence type="predicted"/>
<reference evidence="5" key="1">
    <citation type="submission" date="2018-02" db="EMBL/GenBank/DDBJ databases">
        <authorList>
            <person name="Clavel T."/>
            <person name="Strowig T."/>
        </authorList>
    </citation>
    <scope>NUCLEOTIDE SEQUENCE [LARGE SCALE GENOMIC DNA]</scope>
    <source>
        <strain evidence="5">DSM 103720</strain>
    </source>
</reference>
<dbReference type="Gene3D" id="3.40.50.2020">
    <property type="match status" value="1"/>
</dbReference>
<dbReference type="GO" id="GO:0016757">
    <property type="term" value="F:glycosyltransferase activity"/>
    <property type="evidence" value="ECO:0007669"/>
    <property type="project" value="UniProtKB-KW"/>
</dbReference>
<evidence type="ECO:0000259" key="3">
    <source>
        <dbReference type="Pfam" id="PF00156"/>
    </source>
</evidence>
<comment type="caution">
    <text evidence="4">The sequence shown here is derived from an EMBL/GenBank/DDBJ whole genome shotgun (WGS) entry which is preliminary data.</text>
</comment>
<evidence type="ECO:0000313" key="5">
    <source>
        <dbReference type="Proteomes" id="UP000244905"/>
    </source>
</evidence>
<dbReference type="Proteomes" id="UP000244905">
    <property type="component" value="Unassembled WGS sequence"/>
</dbReference>
<dbReference type="CDD" id="cd06223">
    <property type="entry name" value="PRTases_typeI"/>
    <property type="match status" value="1"/>
</dbReference>
<organism evidence="4 5">
    <name type="scientific">Duncaniella muris</name>
    <dbReference type="NCBI Taxonomy" id="2094150"/>
    <lineage>
        <taxon>Bacteria</taxon>
        <taxon>Pseudomonadati</taxon>
        <taxon>Bacteroidota</taxon>
        <taxon>Bacteroidia</taxon>
        <taxon>Bacteroidales</taxon>
        <taxon>Muribaculaceae</taxon>
        <taxon>Duncaniella</taxon>
    </lineage>
</organism>
<feature type="domain" description="Phosphoribosyltransferase" evidence="3">
    <location>
        <begin position="120"/>
        <end position="162"/>
    </location>
</feature>
<protein>
    <recommendedName>
        <fullName evidence="3">Phosphoribosyltransferase domain-containing protein</fullName>
    </recommendedName>
</protein>
<keyword evidence="5" id="KW-1185">Reference proteome</keyword>